<evidence type="ECO:0000256" key="6">
    <source>
        <dbReference type="RuleBase" id="RU003915"/>
    </source>
</evidence>
<dbReference type="InterPro" id="IPR001179">
    <property type="entry name" value="PPIase_FKBP_dom"/>
</dbReference>
<evidence type="ECO:0000256" key="1">
    <source>
        <dbReference type="ARBA" id="ARBA00000971"/>
    </source>
</evidence>
<feature type="domain" description="PPIase FKBP-type" evidence="7">
    <location>
        <begin position="93"/>
        <end position="178"/>
    </location>
</feature>
<comment type="catalytic activity">
    <reaction evidence="1 5 6">
        <text>[protein]-peptidylproline (omega=180) = [protein]-peptidylproline (omega=0)</text>
        <dbReference type="Rhea" id="RHEA:16237"/>
        <dbReference type="Rhea" id="RHEA-COMP:10747"/>
        <dbReference type="Rhea" id="RHEA-COMP:10748"/>
        <dbReference type="ChEBI" id="CHEBI:83833"/>
        <dbReference type="ChEBI" id="CHEBI:83834"/>
        <dbReference type="EC" id="5.2.1.8"/>
    </reaction>
</comment>
<evidence type="ECO:0000256" key="2">
    <source>
        <dbReference type="ARBA" id="ARBA00006577"/>
    </source>
</evidence>
<evidence type="ECO:0000256" key="5">
    <source>
        <dbReference type="PROSITE-ProRule" id="PRU00277"/>
    </source>
</evidence>
<dbReference type="InterPro" id="IPR046357">
    <property type="entry name" value="PPIase_dom_sf"/>
</dbReference>
<accession>A0ABY1VK22</accession>
<dbReference type="PROSITE" id="PS51257">
    <property type="entry name" value="PROKAR_LIPOPROTEIN"/>
    <property type="match status" value="1"/>
</dbReference>
<dbReference type="EMBL" id="UAPQ01000001">
    <property type="protein sequence ID" value="SPT52459.1"/>
    <property type="molecule type" value="Genomic_DNA"/>
</dbReference>
<protein>
    <recommendedName>
        <fullName evidence="6">Peptidyl-prolyl cis-trans isomerase</fullName>
        <ecNumber evidence="6">5.2.1.8</ecNumber>
    </recommendedName>
</protein>
<dbReference type="PANTHER" id="PTHR43811">
    <property type="entry name" value="FKBP-TYPE PEPTIDYL-PROLYL CIS-TRANS ISOMERASE FKPA"/>
    <property type="match status" value="1"/>
</dbReference>
<comment type="similarity">
    <text evidence="2 6">Belongs to the FKBP-type PPIase family.</text>
</comment>
<evidence type="ECO:0000259" key="7">
    <source>
        <dbReference type="PROSITE" id="PS50059"/>
    </source>
</evidence>
<dbReference type="EC" id="5.2.1.8" evidence="6"/>
<dbReference type="GO" id="GO:0003755">
    <property type="term" value="F:peptidyl-prolyl cis-trans isomerase activity"/>
    <property type="evidence" value="ECO:0007669"/>
    <property type="project" value="UniProtKB-EC"/>
</dbReference>
<evidence type="ECO:0000256" key="4">
    <source>
        <dbReference type="ARBA" id="ARBA00023235"/>
    </source>
</evidence>
<keyword evidence="3 5" id="KW-0697">Rotamase</keyword>
<keyword evidence="9" id="KW-1185">Reference proteome</keyword>
<comment type="caution">
    <text evidence="8">The sequence shown here is derived from an EMBL/GenBank/DDBJ whole genome shotgun (WGS) entry which is preliminary data.</text>
</comment>
<dbReference type="SUPFAM" id="SSF54534">
    <property type="entry name" value="FKBP-like"/>
    <property type="match status" value="2"/>
</dbReference>
<reference evidence="8 9" key="1">
    <citation type="submission" date="2018-06" db="EMBL/GenBank/DDBJ databases">
        <authorList>
            <consortium name="Pathogen Informatics"/>
            <person name="Doyle S."/>
        </authorList>
    </citation>
    <scope>NUCLEOTIDE SEQUENCE [LARGE SCALE GENOMIC DNA]</scope>
    <source>
        <strain evidence="8 9">NCTC11535</strain>
    </source>
</reference>
<dbReference type="PANTHER" id="PTHR43811:SF19">
    <property type="entry name" value="39 KDA FK506-BINDING NUCLEAR PROTEIN"/>
    <property type="match status" value="1"/>
</dbReference>
<sequence>MRRTPKVLAVLALAATLGLTGCSKDKKEEPKSIPVAKNVDCSTLTIDKDSSALPTITGDYGAEPTIKWSGEKAPENLTVKTLKTGDGAEVAKGSSITVNYVGWQWDGAKPFESSFSFKKTASFSVDGVITGWRCGLPGTHVGDRLLMSIPAQYAYGTDAASGFPTGSLVFVVDVVGTESITDINSGTKNAVMEGAQQIADRGLTVSGDLGGPAKISVNEGAAEPTQNEFFVLARGTGEAITETSNVVVQNYGTSWDNKETYSTWDENHPLTILAGTDEIIKGFVGVPVGSRVVALIPGDANSGTPSMARVIDLERLG</sequence>
<dbReference type="Gene3D" id="3.10.50.40">
    <property type="match status" value="2"/>
</dbReference>
<dbReference type="Pfam" id="PF00254">
    <property type="entry name" value="FKBP_C"/>
    <property type="match status" value="1"/>
</dbReference>
<keyword evidence="4 5" id="KW-0413">Isomerase</keyword>
<name>A0ABY1VK22_9ACTO</name>
<dbReference type="Proteomes" id="UP000250006">
    <property type="component" value="Unassembled WGS sequence"/>
</dbReference>
<proteinExistence type="inferred from homology"/>
<dbReference type="RefSeq" id="WP_111835467.1">
    <property type="nucleotide sequence ID" value="NZ_UAPQ01000001.1"/>
</dbReference>
<evidence type="ECO:0000313" key="9">
    <source>
        <dbReference type="Proteomes" id="UP000250006"/>
    </source>
</evidence>
<evidence type="ECO:0000313" key="8">
    <source>
        <dbReference type="EMBL" id="SPT52459.1"/>
    </source>
</evidence>
<dbReference type="PROSITE" id="PS50059">
    <property type="entry name" value="FKBP_PPIASE"/>
    <property type="match status" value="1"/>
</dbReference>
<evidence type="ECO:0000256" key="3">
    <source>
        <dbReference type="ARBA" id="ARBA00023110"/>
    </source>
</evidence>
<gene>
    <name evidence="8" type="primary">fkbP_1</name>
    <name evidence="8" type="ORF">NCTC11535_00108</name>
</gene>
<organism evidence="8 9">
    <name type="scientific">Actinomyces bovis</name>
    <dbReference type="NCBI Taxonomy" id="1658"/>
    <lineage>
        <taxon>Bacteria</taxon>
        <taxon>Bacillati</taxon>
        <taxon>Actinomycetota</taxon>
        <taxon>Actinomycetes</taxon>
        <taxon>Actinomycetales</taxon>
        <taxon>Actinomycetaceae</taxon>
        <taxon>Actinomyces</taxon>
    </lineage>
</organism>